<keyword evidence="1" id="KW-0812">Transmembrane</keyword>
<keyword evidence="1" id="KW-0472">Membrane</keyword>
<sequence>MIHSIAQKEFVSTLRDRRFVVLSGLVLALLLAATLVGRASYRSLQQERELAQGTVNEQFRNQPARHPHRVAHYGSFAFRPKSGLSLLDAGVDTYTGSVVYLEAHQQNSVNFSQAQQSGSLIRFGEMTVAFVLQLLVPLLIIFLCFGAFTQERETGMLKLLLSQGVSLRQVAWGKIRGLSQAVALVVAPALGLAAALLFTGEEFAAGPDLLLRLLLFGLSYALYFFLFVVGSVVVSARQASSRAALVTLLGLWILGCIILPKATANLGASLYPTTTKAQMDAQVHEQAQHGINGHDPHDQRAAALKAALLKQYGVDSEEKLPVSVAGLQMAAGEAYSAKVYQQHFAALNATYQRQNRLSDWAGLLNPYQAIRPLSMGLAGSDFAHYVHFQQAAEAYRYMLVQRLNHLQAGMGYGDKERRLDARTWRELPVFAYHAPTLGWAWPHLLLPLAALLLWGVGLSWLGLRLISTTSVT</sequence>
<dbReference type="OrthoDB" id="184009at2"/>
<dbReference type="PANTHER" id="PTHR43471">
    <property type="entry name" value="ABC TRANSPORTER PERMEASE"/>
    <property type="match status" value="1"/>
</dbReference>
<comment type="caution">
    <text evidence="2">The sequence shown here is derived from an EMBL/GenBank/DDBJ whole genome shotgun (WGS) entry which is preliminary data.</text>
</comment>
<feature type="transmembrane region" description="Helical" evidence="1">
    <location>
        <begin position="178"/>
        <end position="198"/>
    </location>
</feature>
<reference evidence="2 3" key="1">
    <citation type="submission" date="2019-04" db="EMBL/GenBank/DDBJ databases">
        <authorList>
            <person name="Feng G."/>
            <person name="Zhang J."/>
            <person name="Zhu H."/>
        </authorList>
    </citation>
    <scope>NUCLEOTIDE SEQUENCE [LARGE SCALE GENOMIC DNA]</scope>
    <source>
        <strain evidence="2 3">9PBR-1</strain>
    </source>
</reference>
<dbReference type="Proteomes" id="UP000298471">
    <property type="component" value="Unassembled WGS sequence"/>
</dbReference>
<accession>A0A4Z0QFM1</accession>
<name>A0A4Z0QFM1_9BACT</name>
<proteinExistence type="predicted"/>
<dbReference type="AlphaFoldDB" id="A0A4Z0QFM1"/>
<dbReference type="InterPro" id="IPR021913">
    <property type="entry name" value="DUF3526"/>
</dbReference>
<dbReference type="GO" id="GO:0140359">
    <property type="term" value="F:ABC-type transporter activity"/>
    <property type="evidence" value="ECO:0007669"/>
    <property type="project" value="InterPro"/>
</dbReference>
<feature type="transmembrane region" description="Helical" evidence="1">
    <location>
        <begin position="210"/>
        <end position="236"/>
    </location>
</feature>
<evidence type="ECO:0000313" key="2">
    <source>
        <dbReference type="EMBL" id="TGE27502.1"/>
    </source>
</evidence>
<gene>
    <name evidence="2" type="ORF">E5K02_14095</name>
</gene>
<feature type="transmembrane region" description="Helical" evidence="1">
    <location>
        <begin position="243"/>
        <end position="262"/>
    </location>
</feature>
<keyword evidence="3" id="KW-1185">Reference proteome</keyword>
<dbReference type="EMBL" id="SRMB01000002">
    <property type="protein sequence ID" value="TGE27502.1"/>
    <property type="molecule type" value="Genomic_DNA"/>
</dbReference>
<feature type="transmembrane region" description="Helical" evidence="1">
    <location>
        <begin position="128"/>
        <end position="148"/>
    </location>
</feature>
<dbReference type="Pfam" id="PF12679">
    <property type="entry name" value="ABC2_membrane_2"/>
    <property type="match status" value="1"/>
</dbReference>
<dbReference type="Pfam" id="PF12040">
    <property type="entry name" value="DUF3526"/>
    <property type="match status" value="1"/>
</dbReference>
<feature type="transmembrane region" description="Helical" evidence="1">
    <location>
        <begin position="444"/>
        <end position="466"/>
    </location>
</feature>
<feature type="transmembrane region" description="Helical" evidence="1">
    <location>
        <begin position="20"/>
        <end position="41"/>
    </location>
</feature>
<dbReference type="GO" id="GO:0005886">
    <property type="term" value="C:plasma membrane"/>
    <property type="evidence" value="ECO:0007669"/>
    <property type="project" value="UniProtKB-SubCell"/>
</dbReference>
<dbReference type="RefSeq" id="WP_135395528.1">
    <property type="nucleotide sequence ID" value="NZ_SRMB01000002.1"/>
</dbReference>
<evidence type="ECO:0000313" key="3">
    <source>
        <dbReference type="Proteomes" id="UP000298471"/>
    </source>
</evidence>
<evidence type="ECO:0000256" key="1">
    <source>
        <dbReference type="SAM" id="Phobius"/>
    </source>
</evidence>
<dbReference type="PANTHER" id="PTHR43471:SF1">
    <property type="entry name" value="ABC TRANSPORTER PERMEASE PROTEIN NOSY-RELATED"/>
    <property type="match status" value="1"/>
</dbReference>
<keyword evidence="1" id="KW-1133">Transmembrane helix</keyword>
<protein>
    <submittedName>
        <fullName evidence="2">DUF3526 domain-containing protein</fullName>
    </submittedName>
</protein>
<organism evidence="2 3">
    <name type="scientific">Hymenobacter metallicola</name>
    <dbReference type="NCBI Taxonomy" id="2563114"/>
    <lineage>
        <taxon>Bacteria</taxon>
        <taxon>Pseudomonadati</taxon>
        <taxon>Bacteroidota</taxon>
        <taxon>Cytophagia</taxon>
        <taxon>Cytophagales</taxon>
        <taxon>Hymenobacteraceae</taxon>
        <taxon>Hymenobacter</taxon>
    </lineage>
</organism>